<name>A0A1S1LL11_MYCCH</name>
<dbReference type="InterPro" id="IPR000160">
    <property type="entry name" value="GGDEF_dom"/>
</dbReference>
<dbReference type="InterPro" id="IPR001633">
    <property type="entry name" value="EAL_dom"/>
</dbReference>
<dbReference type="Pfam" id="PF00990">
    <property type="entry name" value="GGDEF"/>
    <property type="match status" value="1"/>
</dbReference>
<dbReference type="InterPro" id="IPR029016">
    <property type="entry name" value="GAF-like_dom_sf"/>
</dbReference>
<dbReference type="Pfam" id="PF01590">
    <property type="entry name" value="GAF"/>
    <property type="match status" value="1"/>
</dbReference>
<sequence length="616" mass="65153">MGGDLSRLVSESAQRLGVAAADDAVTVSEQVLTGIAEHFGLDVAFLRHNDHTIRATVLVAQWPIRADIPDPDPIGTVFFDGADPIFAMAEHLKEPRIVRPGADDDYQRRIEEGTSVPVITMAAVPLLTSGGVTSGTLGFIKFGDQQWTAEQLDGLQTIATLFAYLKDRLEADAALQWHATHDDLTGLANRRTLLAHVDELLAGGRPGPVAVLSMDLDRLQSINDLLGQTARDRALAVFAGRLRDQLGERAFLGRLAGGSVVAVLNGPASARDATVVADRIRPALEACFDLPSGPVKSRVSIGVAVGIPGKDSTSELISHAEHALGVAHELGGGETVVFTDALAEAQALRTDIEVHLLDALDGDELTLQYQPEVDLQTGAVVAIAAQLRWHHPTRGVLHPATFVPVAESINVAATLDRHSLWLACGQLRAWHREGLATDIVLRVKVSPVVTVTEGFVEYVASTLAQFHIGPESLSLEFAESITVEEAAASRETLHNLKSIGVGLVLDQFGTGYSDLAGLKSLPIDTVKIAPVFVAGADSDGGDIAIIRSVVGLADAFGLAVVADGVQTPEAAELLVREGCRRAQGPLLCPPLDATAMHAVLVSPFVQAPTSRRGRPA</sequence>
<dbReference type="EMBL" id="MLIQ01000014">
    <property type="protein sequence ID" value="OHU57122.1"/>
    <property type="molecule type" value="Genomic_DNA"/>
</dbReference>
<evidence type="ECO:0008006" key="5">
    <source>
        <dbReference type="Google" id="ProtNLM"/>
    </source>
</evidence>
<dbReference type="SMART" id="SM00267">
    <property type="entry name" value="GGDEF"/>
    <property type="match status" value="1"/>
</dbReference>
<dbReference type="CDD" id="cd01948">
    <property type="entry name" value="EAL"/>
    <property type="match status" value="1"/>
</dbReference>
<dbReference type="SUPFAM" id="SSF141868">
    <property type="entry name" value="EAL domain-like"/>
    <property type="match status" value="1"/>
</dbReference>
<dbReference type="Pfam" id="PF00563">
    <property type="entry name" value="EAL"/>
    <property type="match status" value="1"/>
</dbReference>
<dbReference type="Gene3D" id="3.30.450.40">
    <property type="match status" value="1"/>
</dbReference>
<dbReference type="PROSITE" id="PS50887">
    <property type="entry name" value="GGDEF"/>
    <property type="match status" value="1"/>
</dbReference>
<dbReference type="Gene3D" id="3.30.70.270">
    <property type="match status" value="1"/>
</dbReference>
<dbReference type="SUPFAM" id="SSF55073">
    <property type="entry name" value="Nucleotide cyclase"/>
    <property type="match status" value="1"/>
</dbReference>
<dbReference type="InterPro" id="IPR029787">
    <property type="entry name" value="Nucleotide_cyclase"/>
</dbReference>
<dbReference type="InterPro" id="IPR035919">
    <property type="entry name" value="EAL_sf"/>
</dbReference>
<dbReference type="InterPro" id="IPR052155">
    <property type="entry name" value="Biofilm_reg_signaling"/>
</dbReference>
<accession>A0A1S1LL11</accession>
<dbReference type="AlphaFoldDB" id="A0A1S1LL11"/>
<proteinExistence type="predicted"/>
<dbReference type="CDD" id="cd01949">
    <property type="entry name" value="GGDEF"/>
    <property type="match status" value="1"/>
</dbReference>
<comment type="caution">
    <text evidence="3">The sequence shown here is derived from an EMBL/GenBank/DDBJ whole genome shotgun (WGS) entry which is preliminary data.</text>
</comment>
<dbReference type="SMART" id="SM00065">
    <property type="entry name" value="GAF"/>
    <property type="match status" value="1"/>
</dbReference>
<evidence type="ECO:0000313" key="4">
    <source>
        <dbReference type="Proteomes" id="UP000180043"/>
    </source>
</evidence>
<feature type="domain" description="EAL" evidence="1">
    <location>
        <begin position="349"/>
        <end position="604"/>
    </location>
</feature>
<dbReference type="InterPro" id="IPR043128">
    <property type="entry name" value="Rev_trsase/Diguanyl_cyclase"/>
</dbReference>
<evidence type="ECO:0000259" key="1">
    <source>
        <dbReference type="PROSITE" id="PS50883"/>
    </source>
</evidence>
<dbReference type="PANTHER" id="PTHR44757">
    <property type="entry name" value="DIGUANYLATE CYCLASE DGCP"/>
    <property type="match status" value="1"/>
</dbReference>
<protein>
    <recommendedName>
        <fullName evidence="5">Bifunctional diguanylate cyclase/phosphodiesterase</fullName>
    </recommendedName>
</protein>
<organism evidence="3 4">
    <name type="scientific">Mycobacteroides chelonae</name>
    <name type="common">Mycobacterium chelonae</name>
    <dbReference type="NCBI Taxonomy" id="1774"/>
    <lineage>
        <taxon>Bacteria</taxon>
        <taxon>Bacillati</taxon>
        <taxon>Actinomycetota</taxon>
        <taxon>Actinomycetes</taxon>
        <taxon>Mycobacteriales</taxon>
        <taxon>Mycobacteriaceae</taxon>
        <taxon>Mycobacteroides</taxon>
    </lineage>
</organism>
<evidence type="ECO:0000313" key="3">
    <source>
        <dbReference type="EMBL" id="OHU57122.1"/>
    </source>
</evidence>
<dbReference type="SMART" id="SM00052">
    <property type="entry name" value="EAL"/>
    <property type="match status" value="1"/>
</dbReference>
<gene>
    <name evidence="3" type="ORF">BKG82_13110</name>
</gene>
<dbReference type="SUPFAM" id="SSF55781">
    <property type="entry name" value="GAF domain-like"/>
    <property type="match status" value="1"/>
</dbReference>
<dbReference type="PANTHER" id="PTHR44757:SF2">
    <property type="entry name" value="BIOFILM ARCHITECTURE MAINTENANCE PROTEIN MBAA"/>
    <property type="match status" value="1"/>
</dbReference>
<feature type="domain" description="GGDEF" evidence="2">
    <location>
        <begin position="207"/>
        <end position="341"/>
    </location>
</feature>
<dbReference type="Gene3D" id="3.20.20.450">
    <property type="entry name" value="EAL domain"/>
    <property type="match status" value="1"/>
</dbReference>
<reference evidence="3 4" key="1">
    <citation type="submission" date="2016-10" db="EMBL/GenBank/DDBJ databases">
        <title>Evaluation of Human, Veterinary and Environmental Mycobacterium chelonae Isolates by Core Genome Phylogenomic Analysis, Targeted Gene Comparison, and Anti-microbial Susceptibility Patterns: A Tale of Mistaken Identities.</title>
        <authorList>
            <person name="Fogelson S.B."/>
            <person name="Camus A.C."/>
            <person name="Lorenz W."/>
            <person name="Vasireddy R."/>
            <person name="Vasireddy S."/>
            <person name="Smith T."/>
            <person name="Brown-Elliott B.A."/>
            <person name="Wallace R.J.Jr."/>
            <person name="Hasan N.A."/>
            <person name="Reischl U."/>
            <person name="Sanchez S."/>
        </authorList>
    </citation>
    <scope>NUCLEOTIDE SEQUENCE [LARGE SCALE GENOMIC DNA]</scope>
    <source>
        <strain evidence="3 4">15515</strain>
    </source>
</reference>
<dbReference type="InterPro" id="IPR003018">
    <property type="entry name" value="GAF"/>
</dbReference>
<dbReference type="RefSeq" id="WP_070947497.1">
    <property type="nucleotide sequence ID" value="NZ_MLIQ01000014.1"/>
</dbReference>
<dbReference type="NCBIfam" id="TIGR00254">
    <property type="entry name" value="GGDEF"/>
    <property type="match status" value="1"/>
</dbReference>
<dbReference type="PROSITE" id="PS50883">
    <property type="entry name" value="EAL"/>
    <property type="match status" value="1"/>
</dbReference>
<evidence type="ECO:0000259" key="2">
    <source>
        <dbReference type="PROSITE" id="PS50887"/>
    </source>
</evidence>
<dbReference type="Proteomes" id="UP000180043">
    <property type="component" value="Unassembled WGS sequence"/>
</dbReference>